<evidence type="ECO:0000256" key="4">
    <source>
        <dbReference type="PROSITE-ProRule" id="PRU00169"/>
    </source>
</evidence>
<accession>A0A501XX65</accession>
<evidence type="ECO:0000259" key="7">
    <source>
        <dbReference type="PROSITE" id="PS51755"/>
    </source>
</evidence>
<evidence type="ECO:0000313" key="8">
    <source>
        <dbReference type="EMBL" id="TPE65206.1"/>
    </source>
</evidence>
<dbReference type="SMART" id="SM00448">
    <property type="entry name" value="REC"/>
    <property type="match status" value="1"/>
</dbReference>
<evidence type="ECO:0000256" key="1">
    <source>
        <dbReference type="ARBA" id="ARBA00022553"/>
    </source>
</evidence>
<feature type="modified residue" description="4-aspartylphosphate" evidence="4">
    <location>
        <position position="51"/>
    </location>
</feature>
<dbReference type="GO" id="GO:0005829">
    <property type="term" value="C:cytosol"/>
    <property type="evidence" value="ECO:0007669"/>
    <property type="project" value="TreeGrafter"/>
</dbReference>
<dbReference type="PROSITE" id="PS51755">
    <property type="entry name" value="OMPR_PHOB"/>
    <property type="match status" value="1"/>
</dbReference>
<dbReference type="RefSeq" id="WP_140926114.1">
    <property type="nucleotide sequence ID" value="NZ_VFSU01000001.1"/>
</dbReference>
<dbReference type="SUPFAM" id="SSF52172">
    <property type="entry name" value="CheY-like"/>
    <property type="match status" value="1"/>
</dbReference>
<dbReference type="InterPro" id="IPR001867">
    <property type="entry name" value="OmpR/PhoB-type_DNA-bd"/>
</dbReference>
<dbReference type="Gene3D" id="3.40.50.2300">
    <property type="match status" value="1"/>
</dbReference>
<feature type="DNA-binding region" description="OmpR/PhoB-type" evidence="5">
    <location>
        <begin position="127"/>
        <end position="226"/>
    </location>
</feature>
<dbReference type="AlphaFoldDB" id="A0A501XX65"/>
<proteinExistence type="predicted"/>
<organism evidence="8 9">
    <name type="scientific">Sandaracinobacter neustonicus</name>
    <dbReference type="NCBI Taxonomy" id="1715348"/>
    <lineage>
        <taxon>Bacteria</taxon>
        <taxon>Pseudomonadati</taxon>
        <taxon>Pseudomonadota</taxon>
        <taxon>Alphaproteobacteria</taxon>
        <taxon>Sphingomonadales</taxon>
        <taxon>Sphingosinicellaceae</taxon>
        <taxon>Sandaracinobacter</taxon>
    </lineage>
</organism>
<dbReference type="Pfam" id="PF00072">
    <property type="entry name" value="Response_reg"/>
    <property type="match status" value="1"/>
</dbReference>
<reference evidence="8 9" key="1">
    <citation type="submission" date="2019-06" db="EMBL/GenBank/DDBJ databases">
        <authorList>
            <person name="Lee I."/>
            <person name="Jang G.I."/>
            <person name="Hwang C.Y."/>
        </authorList>
    </citation>
    <scope>NUCLEOTIDE SEQUENCE [LARGE SCALE GENOMIC DNA]</scope>
    <source>
        <strain evidence="8 9">PAMC 28131</strain>
    </source>
</reference>
<dbReference type="OrthoDB" id="9802426at2"/>
<dbReference type="GO" id="GO:0032993">
    <property type="term" value="C:protein-DNA complex"/>
    <property type="evidence" value="ECO:0007669"/>
    <property type="project" value="TreeGrafter"/>
</dbReference>
<keyword evidence="2" id="KW-0902">Two-component regulatory system</keyword>
<feature type="domain" description="Response regulatory" evidence="6">
    <location>
        <begin position="2"/>
        <end position="117"/>
    </location>
</feature>
<dbReference type="Pfam" id="PF00486">
    <property type="entry name" value="Trans_reg_C"/>
    <property type="match status" value="1"/>
</dbReference>
<comment type="caution">
    <text evidence="8">The sequence shown here is derived from an EMBL/GenBank/DDBJ whole genome shotgun (WGS) entry which is preliminary data.</text>
</comment>
<evidence type="ECO:0000259" key="6">
    <source>
        <dbReference type="PROSITE" id="PS50110"/>
    </source>
</evidence>
<dbReference type="CDD" id="cd17574">
    <property type="entry name" value="REC_OmpR"/>
    <property type="match status" value="1"/>
</dbReference>
<keyword evidence="1 4" id="KW-0597">Phosphoprotein</keyword>
<sequence>MRCAVLDDDKAQTELVGKLLADAGHHCEVFHQGRTLINRLRQDTFDLLIIDWNMPSMSGIEVLETVRQGQHANLPILMITSRADDEDVVTGLAAGADDYIVKPLNSVIFMARVDAMLRRAQLNRPQKSAATWGAYSFDVPTETVTVHGEAVKLTAKELALAMMLFENMSRPLSRSYLLESIWGQSPEAETRTLDAHVSRIRSKLNLRAENGFRVLPVYSYGYRLEPTNVMGVAEAIEDAA</sequence>
<gene>
    <name evidence="8" type="ORF">FJQ54_00020</name>
</gene>
<dbReference type="PANTHER" id="PTHR48111:SF40">
    <property type="entry name" value="PHOSPHATE REGULON TRANSCRIPTIONAL REGULATORY PROTEIN PHOB"/>
    <property type="match status" value="1"/>
</dbReference>
<dbReference type="PANTHER" id="PTHR48111">
    <property type="entry name" value="REGULATOR OF RPOS"/>
    <property type="match status" value="1"/>
</dbReference>
<keyword evidence="9" id="KW-1185">Reference proteome</keyword>
<protein>
    <submittedName>
        <fullName evidence="8">Response regulator transcription factor</fullName>
    </submittedName>
</protein>
<dbReference type="SMART" id="SM00862">
    <property type="entry name" value="Trans_reg_C"/>
    <property type="match status" value="1"/>
</dbReference>
<name>A0A501XX65_9SPHN</name>
<dbReference type="Gene3D" id="6.10.250.690">
    <property type="match status" value="1"/>
</dbReference>
<dbReference type="GO" id="GO:0000156">
    <property type="term" value="F:phosphorelay response regulator activity"/>
    <property type="evidence" value="ECO:0007669"/>
    <property type="project" value="TreeGrafter"/>
</dbReference>
<dbReference type="InterPro" id="IPR039420">
    <property type="entry name" value="WalR-like"/>
</dbReference>
<dbReference type="InterPro" id="IPR001789">
    <property type="entry name" value="Sig_transdc_resp-reg_receiver"/>
</dbReference>
<evidence type="ECO:0000256" key="3">
    <source>
        <dbReference type="ARBA" id="ARBA00023125"/>
    </source>
</evidence>
<feature type="domain" description="OmpR/PhoB-type" evidence="7">
    <location>
        <begin position="127"/>
        <end position="226"/>
    </location>
</feature>
<dbReference type="PROSITE" id="PS50110">
    <property type="entry name" value="RESPONSE_REGULATORY"/>
    <property type="match status" value="1"/>
</dbReference>
<dbReference type="CDD" id="cd00383">
    <property type="entry name" value="trans_reg_C"/>
    <property type="match status" value="1"/>
</dbReference>
<evidence type="ECO:0000313" key="9">
    <source>
        <dbReference type="Proteomes" id="UP000319897"/>
    </source>
</evidence>
<dbReference type="EMBL" id="VFSU01000001">
    <property type="protein sequence ID" value="TPE65206.1"/>
    <property type="molecule type" value="Genomic_DNA"/>
</dbReference>
<dbReference type="GO" id="GO:0006355">
    <property type="term" value="P:regulation of DNA-templated transcription"/>
    <property type="evidence" value="ECO:0007669"/>
    <property type="project" value="InterPro"/>
</dbReference>
<dbReference type="GO" id="GO:0000976">
    <property type="term" value="F:transcription cis-regulatory region binding"/>
    <property type="evidence" value="ECO:0007669"/>
    <property type="project" value="TreeGrafter"/>
</dbReference>
<dbReference type="InterPro" id="IPR036388">
    <property type="entry name" value="WH-like_DNA-bd_sf"/>
</dbReference>
<evidence type="ECO:0000256" key="5">
    <source>
        <dbReference type="PROSITE-ProRule" id="PRU01091"/>
    </source>
</evidence>
<keyword evidence="3 5" id="KW-0238">DNA-binding</keyword>
<dbReference type="Proteomes" id="UP000319897">
    <property type="component" value="Unassembled WGS sequence"/>
</dbReference>
<dbReference type="Gene3D" id="1.10.10.10">
    <property type="entry name" value="Winged helix-like DNA-binding domain superfamily/Winged helix DNA-binding domain"/>
    <property type="match status" value="1"/>
</dbReference>
<dbReference type="InterPro" id="IPR011006">
    <property type="entry name" value="CheY-like_superfamily"/>
</dbReference>
<evidence type="ECO:0000256" key="2">
    <source>
        <dbReference type="ARBA" id="ARBA00023012"/>
    </source>
</evidence>